<dbReference type="InterPro" id="IPR031800">
    <property type="entry name" value="PilZ_atypical"/>
</dbReference>
<proteinExistence type="predicted"/>
<feature type="domain" description="Cyclic di-GMP receptor atypical PilZ" evidence="1">
    <location>
        <begin position="48"/>
        <end position="164"/>
    </location>
</feature>
<evidence type="ECO:0000313" key="2">
    <source>
        <dbReference type="EMBL" id="MXR35615.1"/>
    </source>
</evidence>
<keyword evidence="3" id="KW-1185">Reference proteome</keyword>
<evidence type="ECO:0000259" key="1">
    <source>
        <dbReference type="Pfam" id="PF16823"/>
    </source>
</evidence>
<comment type="caution">
    <text evidence="2">The sequence shown here is derived from an EMBL/GenBank/DDBJ whole genome shotgun (WGS) entry which is preliminary data.</text>
</comment>
<gene>
    <name evidence="2" type="ORF">GQF02_01195</name>
</gene>
<protein>
    <recommendedName>
        <fullName evidence="1">Cyclic di-GMP receptor atypical PilZ domain-containing protein</fullName>
    </recommendedName>
</protein>
<reference evidence="2 3" key="1">
    <citation type="submission" date="2019-12" db="EMBL/GenBank/DDBJ databases">
        <title>Neisseriaceae gen. nov. sp. Genome sequencing and assembly.</title>
        <authorList>
            <person name="Liu Z."/>
            <person name="Li A."/>
        </authorList>
    </citation>
    <scope>NUCLEOTIDE SEQUENCE [LARGE SCALE GENOMIC DNA]</scope>
    <source>
        <strain evidence="2 3">B2N2-7</strain>
    </source>
</reference>
<name>A0A845BH42_9NEIS</name>
<organism evidence="2 3">
    <name type="scientific">Craterilacuibacter sinensis</name>
    <dbReference type="NCBI Taxonomy" id="2686017"/>
    <lineage>
        <taxon>Bacteria</taxon>
        <taxon>Pseudomonadati</taxon>
        <taxon>Pseudomonadota</taxon>
        <taxon>Betaproteobacteria</taxon>
        <taxon>Neisseriales</taxon>
        <taxon>Neisseriaceae</taxon>
        <taxon>Craterilacuibacter</taxon>
    </lineage>
</organism>
<dbReference type="RefSeq" id="WP_160794292.1">
    <property type="nucleotide sequence ID" value="NZ_WSSB01000001.1"/>
</dbReference>
<dbReference type="EMBL" id="WSSB01000001">
    <property type="protein sequence ID" value="MXR35615.1"/>
    <property type="molecule type" value="Genomic_DNA"/>
</dbReference>
<dbReference type="Pfam" id="PF16823">
    <property type="entry name" value="tPilZ"/>
    <property type="match status" value="1"/>
</dbReference>
<dbReference type="Proteomes" id="UP000467214">
    <property type="component" value="Unassembled WGS sequence"/>
</dbReference>
<evidence type="ECO:0000313" key="3">
    <source>
        <dbReference type="Proteomes" id="UP000467214"/>
    </source>
</evidence>
<sequence>MLPELDTVSFDADLPLGLRPAQDYSSKLARETRLALRVLAAPTGTPDGADPLLQRLEAKLDLALEVALLSRYPESAPLHACRLGLNSLAWHSSQDQSPGETLLLELSPHADSALTLFLPATVLASQRQGPQAYAITASIEDALSENTRPLWEKWIFRRHREQICRR</sequence>
<dbReference type="AlphaFoldDB" id="A0A845BH42"/>
<accession>A0A845BH42</accession>